<dbReference type="PANTHER" id="PTHR39468">
    <property type="entry name" value="CHROMOSOME 7, WHOLE GENOME SHOTGUN SEQUENCE"/>
    <property type="match status" value="1"/>
</dbReference>
<sequence length="441" mass="50660">MLSRCSLPRHFPIVTRTFATSCLVEPELLSCSRTREHENTRCTRTASYNAVKRGYIHVRREGRSSGRIQSYVWLQANAYSTSPSSVPRDVLESMGPPDKLSWDHVFTALDDKAPLLPTSIRNPKSSSDTKKRGQRQTMTARELKAFADMFQVVFDANAKSTAENDVDITSDESTVVIGNGDINDLFGKLRRHSKKVKWTTEADDVLDRKKEAMDLCRTDQQLLEWAMKEVFSDSQKYEESARKAISDASQSEATQELPGLQPPGYSQLIALLMHSFRTKYHDPYLALSIFDYARNLSIASYVFGCSTQSYNELLITRWSCFRDLQGVYDALREMKVNGVTMNGTTRKIVENLRREIGEQKLWVEENEAGSAETWNMLGKIEELMVASDGRPSRPHKPMKWTDWRSRPLNDDQDDGWGFDEWDIPTERLNSRRRESRPTRQW</sequence>
<dbReference type="STRING" id="68775.A0A5C3MII3"/>
<dbReference type="InterPro" id="IPR040009">
    <property type="entry name" value="Mtf2/C5D6.12-like"/>
</dbReference>
<feature type="domain" description="Mtf2-like C-terminal" evidence="2">
    <location>
        <begin position="203"/>
        <end position="382"/>
    </location>
</feature>
<evidence type="ECO:0000256" key="1">
    <source>
        <dbReference type="SAM" id="MobiDB-lite"/>
    </source>
</evidence>
<dbReference type="InterPro" id="IPR043837">
    <property type="entry name" value="Mtf2-like_C"/>
</dbReference>
<dbReference type="Pfam" id="PF19189">
    <property type="entry name" value="Mtf2"/>
    <property type="match status" value="1"/>
</dbReference>
<dbReference type="GO" id="GO:0005739">
    <property type="term" value="C:mitochondrion"/>
    <property type="evidence" value="ECO:0007669"/>
    <property type="project" value="InterPro"/>
</dbReference>
<dbReference type="PANTHER" id="PTHR39468:SF1">
    <property type="entry name" value="MTF2-LIKE C-TERMINAL DOMAIN-CONTAINING PROTEIN"/>
    <property type="match status" value="1"/>
</dbReference>
<proteinExistence type="predicted"/>
<feature type="region of interest" description="Disordered" evidence="1">
    <location>
        <begin position="116"/>
        <end position="137"/>
    </location>
</feature>
<organism evidence="3 4">
    <name type="scientific">Crucibulum laeve</name>
    <dbReference type="NCBI Taxonomy" id="68775"/>
    <lineage>
        <taxon>Eukaryota</taxon>
        <taxon>Fungi</taxon>
        <taxon>Dikarya</taxon>
        <taxon>Basidiomycota</taxon>
        <taxon>Agaricomycotina</taxon>
        <taxon>Agaricomycetes</taxon>
        <taxon>Agaricomycetidae</taxon>
        <taxon>Agaricales</taxon>
        <taxon>Agaricineae</taxon>
        <taxon>Nidulariaceae</taxon>
        <taxon>Crucibulum</taxon>
    </lineage>
</organism>
<keyword evidence="4" id="KW-1185">Reference proteome</keyword>
<dbReference type="Proteomes" id="UP000308652">
    <property type="component" value="Unassembled WGS sequence"/>
</dbReference>
<feature type="compositionally biased region" description="Acidic residues" evidence="1">
    <location>
        <begin position="410"/>
        <end position="421"/>
    </location>
</feature>
<accession>A0A5C3MII3</accession>
<dbReference type="OrthoDB" id="2444174at2759"/>
<evidence type="ECO:0000313" key="3">
    <source>
        <dbReference type="EMBL" id="TFK44495.1"/>
    </source>
</evidence>
<evidence type="ECO:0000313" key="4">
    <source>
        <dbReference type="Proteomes" id="UP000308652"/>
    </source>
</evidence>
<reference evidence="3 4" key="1">
    <citation type="journal article" date="2019" name="Nat. Ecol. Evol.">
        <title>Megaphylogeny resolves global patterns of mushroom evolution.</title>
        <authorList>
            <person name="Varga T."/>
            <person name="Krizsan K."/>
            <person name="Foldi C."/>
            <person name="Dima B."/>
            <person name="Sanchez-Garcia M."/>
            <person name="Sanchez-Ramirez S."/>
            <person name="Szollosi G.J."/>
            <person name="Szarkandi J.G."/>
            <person name="Papp V."/>
            <person name="Albert L."/>
            <person name="Andreopoulos W."/>
            <person name="Angelini C."/>
            <person name="Antonin V."/>
            <person name="Barry K.W."/>
            <person name="Bougher N.L."/>
            <person name="Buchanan P."/>
            <person name="Buyck B."/>
            <person name="Bense V."/>
            <person name="Catcheside P."/>
            <person name="Chovatia M."/>
            <person name="Cooper J."/>
            <person name="Damon W."/>
            <person name="Desjardin D."/>
            <person name="Finy P."/>
            <person name="Geml J."/>
            <person name="Haridas S."/>
            <person name="Hughes K."/>
            <person name="Justo A."/>
            <person name="Karasinski D."/>
            <person name="Kautmanova I."/>
            <person name="Kiss B."/>
            <person name="Kocsube S."/>
            <person name="Kotiranta H."/>
            <person name="LaButti K.M."/>
            <person name="Lechner B.E."/>
            <person name="Liimatainen K."/>
            <person name="Lipzen A."/>
            <person name="Lukacs Z."/>
            <person name="Mihaltcheva S."/>
            <person name="Morgado L.N."/>
            <person name="Niskanen T."/>
            <person name="Noordeloos M.E."/>
            <person name="Ohm R.A."/>
            <person name="Ortiz-Santana B."/>
            <person name="Ovrebo C."/>
            <person name="Racz N."/>
            <person name="Riley R."/>
            <person name="Savchenko A."/>
            <person name="Shiryaev A."/>
            <person name="Soop K."/>
            <person name="Spirin V."/>
            <person name="Szebenyi C."/>
            <person name="Tomsovsky M."/>
            <person name="Tulloss R.E."/>
            <person name="Uehling J."/>
            <person name="Grigoriev I.V."/>
            <person name="Vagvolgyi C."/>
            <person name="Papp T."/>
            <person name="Martin F.M."/>
            <person name="Miettinen O."/>
            <person name="Hibbett D.S."/>
            <person name="Nagy L.G."/>
        </authorList>
    </citation>
    <scope>NUCLEOTIDE SEQUENCE [LARGE SCALE GENOMIC DNA]</scope>
    <source>
        <strain evidence="3 4">CBS 166.37</strain>
    </source>
</reference>
<gene>
    <name evidence="3" type="ORF">BDQ12DRAFT_673100</name>
</gene>
<feature type="region of interest" description="Disordered" evidence="1">
    <location>
        <begin position="388"/>
        <end position="421"/>
    </location>
</feature>
<evidence type="ECO:0000259" key="2">
    <source>
        <dbReference type="Pfam" id="PF19189"/>
    </source>
</evidence>
<feature type="compositionally biased region" description="Basic and acidic residues" evidence="1">
    <location>
        <begin position="399"/>
        <end position="409"/>
    </location>
</feature>
<dbReference type="AlphaFoldDB" id="A0A5C3MII3"/>
<protein>
    <recommendedName>
        <fullName evidence="2">Mtf2-like C-terminal domain-containing protein</fullName>
    </recommendedName>
</protein>
<dbReference type="EMBL" id="ML213590">
    <property type="protein sequence ID" value="TFK44495.1"/>
    <property type="molecule type" value="Genomic_DNA"/>
</dbReference>
<name>A0A5C3MII3_9AGAR</name>